<dbReference type="EMBL" id="MCGT01000053">
    <property type="protein sequence ID" value="ORX43698.1"/>
    <property type="molecule type" value="Genomic_DNA"/>
</dbReference>
<comment type="caution">
    <text evidence="3">The sequence shown here is derived from an EMBL/GenBank/DDBJ whole genome shotgun (WGS) entry which is preliminary data.</text>
</comment>
<name>A0A1X2G3D9_9FUNG</name>
<proteinExistence type="predicted"/>
<dbReference type="Gene3D" id="3.40.710.10">
    <property type="entry name" value="DD-peptidase/beta-lactamase superfamily"/>
    <property type="match status" value="1"/>
</dbReference>
<keyword evidence="4" id="KW-1185">Reference proteome</keyword>
<keyword evidence="1" id="KW-0732">Signal</keyword>
<organism evidence="3 4">
    <name type="scientific">Hesseltinella vesiculosa</name>
    <dbReference type="NCBI Taxonomy" id="101127"/>
    <lineage>
        <taxon>Eukaryota</taxon>
        <taxon>Fungi</taxon>
        <taxon>Fungi incertae sedis</taxon>
        <taxon>Mucoromycota</taxon>
        <taxon>Mucoromycotina</taxon>
        <taxon>Mucoromycetes</taxon>
        <taxon>Mucorales</taxon>
        <taxon>Cunninghamellaceae</taxon>
        <taxon>Hesseltinella</taxon>
    </lineage>
</organism>
<accession>A0A1X2G3D9</accession>
<feature type="chain" id="PRO_5012981922" evidence="1">
    <location>
        <begin position="21"/>
        <end position="451"/>
    </location>
</feature>
<dbReference type="InterPro" id="IPR012338">
    <property type="entry name" value="Beta-lactam/transpept-like"/>
</dbReference>
<feature type="signal peptide" evidence="1">
    <location>
        <begin position="1"/>
        <end position="20"/>
    </location>
</feature>
<evidence type="ECO:0000313" key="4">
    <source>
        <dbReference type="Proteomes" id="UP000242146"/>
    </source>
</evidence>
<dbReference type="InterPro" id="IPR001466">
    <property type="entry name" value="Beta-lactam-related"/>
</dbReference>
<dbReference type="Pfam" id="PF00144">
    <property type="entry name" value="Beta-lactamase"/>
    <property type="match status" value="1"/>
</dbReference>
<evidence type="ECO:0000313" key="3">
    <source>
        <dbReference type="EMBL" id="ORX43698.1"/>
    </source>
</evidence>
<dbReference type="PANTHER" id="PTHR43319:SF3">
    <property type="entry name" value="BETA-LACTAMASE-RELATED DOMAIN-CONTAINING PROTEIN"/>
    <property type="match status" value="1"/>
</dbReference>
<protein>
    <submittedName>
        <fullName evidence="3">Beta-lactamase/transpeptidase-like protein</fullName>
    </submittedName>
</protein>
<dbReference type="OrthoDB" id="5946976at2759"/>
<reference evidence="3 4" key="1">
    <citation type="submission" date="2016-07" db="EMBL/GenBank/DDBJ databases">
        <title>Pervasive Adenine N6-methylation of Active Genes in Fungi.</title>
        <authorList>
            <consortium name="DOE Joint Genome Institute"/>
            <person name="Mondo S.J."/>
            <person name="Dannebaum R.O."/>
            <person name="Kuo R.C."/>
            <person name="Labutti K."/>
            <person name="Haridas S."/>
            <person name="Kuo A."/>
            <person name="Salamov A."/>
            <person name="Ahrendt S.R."/>
            <person name="Lipzen A."/>
            <person name="Sullivan W."/>
            <person name="Andreopoulos W.B."/>
            <person name="Clum A."/>
            <person name="Lindquist E."/>
            <person name="Daum C."/>
            <person name="Ramamoorthy G.K."/>
            <person name="Gryganskyi A."/>
            <person name="Culley D."/>
            <person name="Magnuson J.K."/>
            <person name="James T.Y."/>
            <person name="O'Malley M.A."/>
            <person name="Stajich J.E."/>
            <person name="Spatafora J.W."/>
            <person name="Visel A."/>
            <person name="Grigoriev I.V."/>
        </authorList>
    </citation>
    <scope>NUCLEOTIDE SEQUENCE [LARGE SCALE GENOMIC DNA]</scope>
    <source>
        <strain evidence="3 4">NRRL 3301</strain>
    </source>
</reference>
<dbReference type="Proteomes" id="UP000242146">
    <property type="component" value="Unassembled WGS sequence"/>
</dbReference>
<evidence type="ECO:0000259" key="2">
    <source>
        <dbReference type="Pfam" id="PF00144"/>
    </source>
</evidence>
<sequence>MKRPAFISGVGLATLLVLVANVIQHQLRTPYTPWRCTLPLVHCPSPLIQGYVHPDYQRVRDIFEANLASGDDNGAGVAVFVQNELVVDLQGGWQKLNPRIPFTEDTLQLVYSSTKMLANIITAQFVQKGLLDYDAPIAWYWPEFAQGHKENVTLSDLVQHSAGVGYLDTPLKEADFRDPDSFSQLLARQPHNFGGAKTRSYHAMTGGWYLNEILRRVDPQGRTIGQIAEAELLQNYGVEWHLSANDDLEPRLAQIYRPPVVVQLKPLLVSIFSGQESYMVDLLRKKSVAYRTLVDSTPNQVPVFDLVKSDVRKLEGPSYNGYTNAFSIAKLAAMMANRGRAVVQGEPDLLDEKTYAIASAPMPLAYDILIRRPMATLKGGFGFNYEYAVDGVIFTGWTGAGGSVFYWNEEYRIGFGYLTNALKGSAPDARSLSLLHEIVYQAKKQKSPVLP</sequence>
<gene>
    <name evidence="3" type="ORF">DM01DRAFT_1340656</name>
</gene>
<dbReference type="STRING" id="101127.A0A1X2G3D9"/>
<evidence type="ECO:0000256" key="1">
    <source>
        <dbReference type="SAM" id="SignalP"/>
    </source>
</evidence>
<dbReference type="AlphaFoldDB" id="A0A1X2G3D9"/>
<dbReference type="PANTHER" id="PTHR43319">
    <property type="entry name" value="BETA-LACTAMASE-RELATED"/>
    <property type="match status" value="1"/>
</dbReference>
<dbReference type="InterPro" id="IPR052907">
    <property type="entry name" value="Beta-lactamase/esterase"/>
</dbReference>
<feature type="domain" description="Beta-lactamase-related" evidence="2">
    <location>
        <begin position="60"/>
        <end position="429"/>
    </location>
</feature>
<dbReference type="SUPFAM" id="SSF56601">
    <property type="entry name" value="beta-lactamase/transpeptidase-like"/>
    <property type="match status" value="1"/>
</dbReference>